<proteinExistence type="inferred from homology"/>
<gene>
    <name evidence="8" type="ORF">GCM10011534_30360</name>
</gene>
<dbReference type="Proteomes" id="UP000649829">
    <property type="component" value="Unassembled WGS sequence"/>
</dbReference>
<protein>
    <submittedName>
        <fullName evidence="8">RhtB family transporter</fullName>
    </submittedName>
</protein>
<evidence type="ECO:0000256" key="4">
    <source>
        <dbReference type="ARBA" id="ARBA00022692"/>
    </source>
</evidence>
<dbReference type="PANTHER" id="PTHR30086:SF14">
    <property type="entry name" value="HOMOSERINE_HOMOSERINE LACTONE EFFLUX PROTEIN"/>
    <property type="match status" value="1"/>
</dbReference>
<evidence type="ECO:0000256" key="6">
    <source>
        <dbReference type="ARBA" id="ARBA00023136"/>
    </source>
</evidence>
<accession>A0A917WII4</accession>
<feature type="transmembrane region" description="Helical" evidence="7">
    <location>
        <begin position="36"/>
        <end position="61"/>
    </location>
</feature>
<dbReference type="InterPro" id="IPR001123">
    <property type="entry name" value="LeuE-type"/>
</dbReference>
<name>A0A917WII4_9RHOB</name>
<dbReference type="AlphaFoldDB" id="A0A917WII4"/>
<dbReference type="GO" id="GO:0042970">
    <property type="term" value="F:homoserine transmembrane transporter activity"/>
    <property type="evidence" value="ECO:0007669"/>
    <property type="project" value="TreeGrafter"/>
</dbReference>
<feature type="transmembrane region" description="Helical" evidence="7">
    <location>
        <begin position="109"/>
        <end position="134"/>
    </location>
</feature>
<reference evidence="8" key="1">
    <citation type="journal article" date="2014" name="Int. J. Syst. Evol. Microbiol.">
        <title>Complete genome sequence of Corynebacterium casei LMG S-19264T (=DSM 44701T), isolated from a smear-ripened cheese.</title>
        <authorList>
            <consortium name="US DOE Joint Genome Institute (JGI-PGF)"/>
            <person name="Walter F."/>
            <person name="Albersmeier A."/>
            <person name="Kalinowski J."/>
            <person name="Ruckert C."/>
        </authorList>
    </citation>
    <scope>NUCLEOTIDE SEQUENCE</scope>
    <source>
        <strain evidence="8">CGMCC 1.6293</strain>
    </source>
</reference>
<dbReference type="RefSeq" id="WP_028287169.1">
    <property type="nucleotide sequence ID" value="NZ_BMLF01000002.1"/>
</dbReference>
<evidence type="ECO:0000256" key="3">
    <source>
        <dbReference type="ARBA" id="ARBA00022475"/>
    </source>
</evidence>
<keyword evidence="3" id="KW-1003">Cell membrane</keyword>
<evidence type="ECO:0000256" key="2">
    <source>
        <dbReference type="ARBA" id="ARBA00007928"/>
    </source>
</evidence>
<dbReference type="PIRSF" id="PIRSF006324">
    <property type="entry name" value="LeuE"/>
    <property type="match status" value="1"/>
</dbReference>
<keyword evidence="5 7" id="KW-1133">Transmembrane helix</keyword>
<keyword evidence="4 7" id="KW-0812">Transmembrane</keyword>
<comment type="caution">
    <text evidence="8">The sequence shown here is derived from an EMBL/GenBank/DDBJ whole genome shotgun (WGS) entry which is preliminary data.</text>
</comment>
<evidence type="ECO:0000313" key="9">
    <source>
        <dbReference type="Proteomes" id="UP000649829"/>
    </source>
</evidence>
<dbReference type="PANTHER" id="PTHR30086">
    <property type="entry name" value="ARGININE EXPORTER PROTEIN ARGO"/>
    <property type="match status" value="1"/>
</dbReference>
<dbReference type="EMBL" id="BMLF01000002">
    <property type="protein sequence ID" value="GGM06407.1"/>
    <property type="molecule type" value="Genomic_DNA"/>
</dbReference>
<keyword evidence="6 7" id="KW-0472">Membrane</keyword>
<keyword evidence="9" id="KW-1185">Reference proteome</keyword>
<evidence type="ECO:0000256" key="7">
    <source>
        <dbReference type="SAM" id="Phobius"/>
    </source>
</evidence>
<reference evidence="8" key="2">
    <citation type="submission" date="2020-09" db="EMBL/GenBank/DDBJ databases">
        <authorList>
            <person name="Sun Q."/>
            <person name="Zhou Y."/>
        </authorList>
    </citation>
    <scope>NUCLEOTIDE SEQUENCE</scope>
    <source>
        <strain evidence="8">CGMCC 1.6293</strain>
    </source>
</reference>
<feature type="transmembrane region" description="Helical" evidence="7">
    <location>
        <begin position="146"/>
        <end position="172"/>
    </location>
</feature>
<feature type="transmembrane region" description="Helical" evidence="7">
    <location>
        <begin position="73"/>
        <end position="97"/>
    </location>
</feature>
<sequence length="206" mass="21885">MSPEYLLTVLIVCLAPGIGVIYTLSAALGGGLRAGVWASVGCTLATCLHLAVALAGLAAILHTSALLFQTLKFAGVAYLLWMAWTTLRGTGALAVSPEGRAQELRPGRLVWRGVALNILNPKLPMFFLAFLPQFMAPDSLTPTRDLVVLGAGFIGMTLAVMLLYALAAGLMRRAVVENERAMTWLRRAFAASFAALGLRLAMERAA</sequence>
<evidence type="ECO:0000256" key="1">
    <source>
        <dbReference type="ARBA" id="ARBA00004651"/>
    </source>
</evidence>
<dbReference type="Pfam" id="PF01810">
    <property type="entry name" value="LysE"/>
    <property type="match status" value="1"/>
</dbReference>
<dbReference type="GO" id="GO:0005886">
    <property type="term" value="C:plasma membrane"/>
    <property type="evidence" value="ECO:0007669"/>
    <property type="project" value="UniProtKB-SubCell"/>
</dbReference>
<evidence type="ECO:0000313" key="8">
    <source>
        <dbReference type="EMBL" id="GGM06407.1"/>
    </source>
</evidence>
<evidence type="ECO:0000256" key="5">
    <source>
        <dbReference type="ARBA" id="ARBA00022989"/>
    </source>
</evidence>
<organism evidence="8 9">
    <name type="scientific">Pseudooceanicola nanhaiensis</name>
    <dbReference type="NCBI Taxonomy" id="375761"/>
    <lineage>
        <taxon>Bacteria</taxon>
        <taxon>Pseudomonadati</taxon>
        <taxon>Pseudomonadota</taxon>
        <taxon>Alphaproteobacteria</taxon>
        <taxon>Rhodobacterales</taxon>
        <taxon>Paracoccaceae</taxon>
        <taxon>Pseudooceanicola</taxon>
    </lineage>
</organism>
<feature type="transmembrane region" description="Helical" evidence="7">
    <location>
        <begin position="6"/>
        <end position="24"/>
    </location>
</feature>
<comment type="similarity">
    <text evidence="2">Belongs to the Rht family.</text>
</comment>
<comment type="subcellular location">
    <subcellularLocation>
        <location evidence="1">Cell membrane</location>
        <topology evidence="1">Multi-pass membrane protein</topology>
    </subcellularLocation>
</comment>